<name>A0A090N5W1_9HYPO</name>
<sequence>MSERDEFQTLEDSLRSFLDRNPHTELLEALERLLNARPAFSAPQKSDLEATKERRYEYALKIQAQVRKVPSSQVKVGKDENGEDMFEPFRFDATHVSIILLVPISALEEGGWLDCKLRSVELYHNLQLVVNLVKHFLTKTQAERDPASVPSVAGKEERMKCRRRDHYRCIFQHTGEPGLTSILPSSWNKDLDDVYFTSAVTEALYAFFGEDIATELRSLLANTAELGSSDKYWNMLNMNLDLRHYWGQAYCGLYCKGIAPFEEPDESTDLAKVPFNVTIQFNWLRRRWEKPNDKITLEGDDNGFMKMAERQIKYERDGSPWYNDTHGAPIAAGRVDMNILIESGHEFIITMPQEDAEKCKLALDVQWAIIRIAAMSGAAGYTDLLPDHHDWIKTELFRE</sequence>
<organism evidence="1">
    <name type="scientific">Fusarium clavum</name>
    <dbReference type="NCBI Taxonomy" id="2594811"/>
    <lineage>
        <taxon>Eukaryota</taxon>
        <taxon>Fungi</taxon>
        <taxon>Dikarya</taxon>
        <taxon>Ascomycota</taxon>
        <taxon>Pezizomycotina</taxon>
        <taxon>Sordariomycetes</taxon>
        <taxon>Hypocreomycetidae</taxon>
        <taxon>Hypocreales</taxon>
        <taxon>Nectriaceae</taxon>
        <taxon>Fusarium</taxon>
        <taxon>Fusarium incarnatum-equiseti species complex</taxon>
    </lineage>
</organism>
<dbReference type="EMBL" id="CBMI010003270">
    <property type="protein sequence ID" value="CEG05221.1"/>
    <property type="molecule type" value="Genomic_DNA"/>
</dbReference>
<protein>
    <submittedName>
        <fullName evidence="1">WGS project CBMI000000000 data, contig CS3069_c003272</fullName>
    </submittedName>
</protein>
<accession>A0A090N5W1</accession>
<comment type="caution">
    <text evidence="1">The sequence shown here is derived from an EMBL/GenBank/DDBJ whole genome shotgun (WGS) entry which is preliminary data.</text>
</comment>
<reference evidence="1" key="1">
    <citation type="submission" date="2013-05" db="EMBL/GenBank/DDBJ databases">
        <title>Draft genome sequences of six wheat associated Fusarium spp. isolates.</title>
        <authorList>
            <person name="Moolhuijzen P.M."/>
            <person name="Manners J.M."/>
            <person name="Wilcox S."/>
            <person name="Bellgard M.I."/>
            <person name="Gardiner D.M."/>
        </authorList>
    </citation>
    <scope>NUCLEOTIDE SEQUENCE</scope>
    <source>
        <strain evidence="1">CS3069</strain>
    </source>
</reference>
<dbReference type="AlphaFoldDB" id="A0A090N5W1"/>
<gene>
    <name evidence="1" type="ORF">BN850_0101180</name>
</gene>
<evidence type="ECO:0000313" key="1">
    <source>
        <dbReference type="EMBL" id="CEG05221.1"/>
    </source>
</evidence>
<proteinExistence type="predicted"/>